<evidence type="ECO:0000313" key="1">
    <source>
        <dbReference type="EMBL" id="CAL1708988.1"/>
    </source>
</evidence>
<reference evidence="2" key="1">
    <citation type="submission" date="2024-04" db="EMBL/GenBank/DDBJ databases">
        <authorList>
            <person name="Shaw F."/>
            <person name="Minotto A."/>
        </authorList>
    </citation>
    <scope>NUCLEOTIDE SEQUENCE [LARGE SCALE GENOMIC DNA]</scope>
</reference>
<protein>
    <submittedName>
        <fullName evidence="1">Uncharacterized protein</fullName>
    </submittedName>
</protein>
<organism evidence="1 2">
    <name type="scientific">Somion occarium</name>
    <dbReference type="NCBI Taxonomy" id="3059160"/>
    <lineage>
        <taxon>Eukaryota</taxon>
        <taxon>Fungi</taxon>
        <taxon>Dikarya</taxon>
        <taxon>Basidiomycota</taxon>
        <taxon>Agaricomycotina</taxon>
        <taxon>Agaricomycetes</taxon>
        <taxon>Polyporales</taxon>
        <taxon>Cerrenaceae</taxon>
        <taxon>Somion</taxon>
    </lineage>
</organism>
<proteinExistence type="predicted"/>
<dbReference type="Proteomes" id="UP001497453">
    <property type="component" value="Chromosome 5"/>
</dbReference>
<keyword evidence="2" id="KW-1185">Reference proteome</keyword>
<gene>
    <name evidence="1" type="ORF">GFSPODELE1_LOCUS7131</name>
</gene>
<evidence type="ECO:0000313" key="2">
    <source>
        <dbReference type="Proteomes" id="UP001497453"/>
    </source>
</evidence>
<sequence>MSCRRHDRARLIGCRVGPYQIRGCGKGCCPYREDSYEDIIQHERYTFGPPRGDAESLQAWKGRASCLNPYRPKFVCVDCRRSFKQAVIAENEYDKNEFGRKDRVRPERERIAHVWKVYKFKMPSLKKISPDQWGEFRRKENLYNAEGEVAFNEDELQALQELSPTFHWRSFTKNIRCPQCGKEGRHVGGTFRPCAKTDDKGWERIRQMLESGEDFSYCMTEEEQLEAIQEGKRLKERIELEQAWTALKKERIATLQNAISLGERTPDEQAKFDKVRMVKDL</sequence>
<dbReference type="EMBL" id="OZ037948">
    <property type="protein sequence ID" value="CAL1708988.1"/>
    <property type="molecule type" value="Genomic_DNA"/>
</dbReference>
<name>A0ABP1DPK4_9APHY</name>
<accession>A0ABP1DPK4</accession>